<evidence type="ECO:0000313" key="3">
    <source>
        <dbReference type="Proteomes" id="UP000011688"/>
    </source>
</evidence>
<dbReference type="AlphaFoldDB" id="L9X441"/>
<keyword evidence="3" id="KW-1185">Reference proteome</keyword>
<accession>L9X441</accession>
<dbReference type="RefSeq" id="WP_005558220.1">
    <property type="nucleotide sequence ID" value="NZ_AOIB01000031.1"/>
</dbReference>
<evidence type="ECO:0000256" key="1">
    <source>
        <dbReference type="SAM" id="MobiDB-lite"/>
    </source>
</evidence>
<dbReference type="Proteomes" id="UP000011688">
    <property type="component" value="Unassembled WGS sequence"/>
</dbReference>
<feature type="region of interest" description="Disordered" evidence="1">
    <location>
        <begin position="1"/>
        <end position="24"/>
    </location>
</feature>
<name>L9X441_9EURY</name>
<organism evidence="2 3">
    <name type="scientific">Natronococcus amylolyticus DSM 10524</name>
    <dbReference type="NCBI Taxonomy" id="1227497"/>
    <lineage>
        <taxon>Archaea</taxon>
        <taxon>Methanobacteriati</taxon>
        <taxon>Methanobacteriota</taxon>
        <taxon>Stenosarchaea group</taxon>
        <taxon>Halobacteria</taxon>
        <taxon>Halobacteriales</taxon>
        <taxon>Natrialbaceae</taxon>
        <taxon>Natronococcus</taxon>
    </lineage>
</organism>
<sequence length="230" mass="25692">MLFGRNEDDPTPGLEWDRDGPWLDHTERSDRTTVDYEGETYVCRRTTSTDGDWSIAYGTPGRDGQSRGFLFREETLEWTTPLEHPTLGLVADDGTVLILEGGAADQLDGTVRVFGADGRSRFVREFDANVSDVDLSADGRIAVVRTKSPDETTYVIDVPDGSVRLTHTSKWASPGHARLYSSDEGWLVYLSQSLEKKPLYAIDLDGGLVWEGRSYRQMKPLSARLKSRLS</sequence>
<evidence type="ECO:0008006" key="4">
    <source>
        <dbReference type="Google" id="ProtNLM"/>
    </source>
</evidence>
<proteinExistence type="predicted"/>
<reference evidence="2 3" key="1">
    <citation type="journal article" date="2014" name="PLoS Genet.">
        <title>Phylogenetically driven sequencing of extremely halophilic archaea reveals strategies for static and dynamic osmo-response.</title>
        <authorList>
            <person name="Becker E.A."/>
            <person name="Seitzer P.M."/>
            <person name="Tritt A."/>
            <person name="Larsen D."/>
            <person name="Krusor M."/>
            <person name="Yao A.I."/>
            <person name="Wu D."/>
            <person name="Madern D."/>
            <person name="Eisen J.A."/>
            <person name="Darling A.E."/>
            <person name="Facciotti M.T."/>
        </authorList>
    </citation>
    <scope>NUCLEOTIDE SEQUENCE [LARGE SCALE GENOMIC DNA]</scope>
    <source>
        <strain evidence="2 3">DSM 10524</strain>
    </source>
</reference>
<dbReference type="EMBL" id="AOIB01000031">
    <property type="protein sequence ID" value="ELY55363.1"/>
    <property type="molecule type" value="Genomic_DNA"/>
</dbReference>
<evidence type="ECO:0000313" key="2">
    <source>
        <dbReference type="EMBL" id="ELY55363.1"/>
    </source>
</evidence>
<dbReference type="InterPro" id="IPR011042">
    <property type="entry name" value="6-blade_b-propeller_TolB-like"/>
</dbReference>
<protein>
    <recommendedName>
        <fullName evidence="4">Pyrrolo-quinoline quinone</fullName>
    </recommendedName>
</protein>
<comment type="caution">
    <text evidence="2">The sequence shown here is derived from an EMBL/GenBank/DDBJ whole genome shotgun (WGS) entry which is preliminary data.</text>
</comment>
<dbReference type="eggNOG" id="arCOG13470">
    <property type="taxonomic scope" value="Archaea"/>
</dbReference>
<dbReference type="SUPFAM" id="SSF82171">
    <property type="entry name" value="DPP6 N-terminal domain-like"/>
    <property type="match status" value="1"/>
</dbReference>
<dbReference type="OrthoDB" id="185336at2157"/>
<gene>
    <name evidence="2" type="ORF">C491_16647</name>
</gene>
<feature type="compositionally biased region" description="Basic and acidic residues" evidence="1">
    <location>
        <begin position="15"/>
        <end position="24"/>
    </location>
</feature>
<dbReference type="STRING" id="1227497.C491_16647"/>
<dbReference type="Gene3D" id="2.120.10.30">
    <property type="entry name" value="TolB, C-terminal domain"/>
    <property type="match status" value="1"/>
</dbReference>